<dbReference type="EMBL" id="UGTM01000001">
    <property type="protein sequence ID" value="SUB86852.1"/>
    <property type="molecule type" value="Genomic_DNA"/>
</dbReference>
<accession>A0A379E3I0</accession>
<dbReference type="Proteomes" id="UP000255469">
    <property type="component" value="Unassembled WGS sequence"/>
</dbReference>
<sequence length="195" mass="22632">MEVISRSRHPTRVDTSIVSFLNTSKVCLCNTNLRLYHKDPCPEGEMNYSKVVIRNQMDMDKKEEHRSERKTAEKPRWDNWHVRLPNPKDQQKAIDLFQRSGAETKSDFVRGRILGESFKVITVDKSAVEYYRKLSELTAQIHKIGVLYNQTVRAINSYHSVKTAQILLEKLAKLSAQIIALQEQAISLTIDYRKK</sequence>
<dbReference type="AlphaFoldDB" id="A0A379E3I0"/>
<proteinExistence type="predicted"/>
<evidence type="ECO:0000313" key="2">
    <source>
        <dbReference type="Proteomes" id="UP000255469"/>
    </source>
</evidence>
<dbReference type="Pfam" id="PF19514">
    <property type="entry name" value="MobC_2"/>
    <property type="match status" value="1"/>
</dbReference>
<evidence type="ECO:0008006" key="3">
    <source>
        <dbReference type="Google" id="ProtNLM"/>
    </source>
</evidence>
<organism evidence="1 2">
    <name type="scientific">Prevotella denticola</name>
    <dbReference type="NCBI Taxonomy" id="28129"/>
    <lineage>
        <taxon>Bacteria</taxon>
        <taxon>Pseudomonadati</taxon>
        <taxon>Bacteroidota</taxon>
        <taxon>Bacteroidia</taxon>
        <taxon>Bacteroidales</taxon>
        <taxon>Prevotellaceae</taxon>
        <taxon>Prevotella</taxon>
    </lineage>
</organism>
<dbReference type="InterPro" id="IPR045788">
    <property type="entry name" value="MobC_2"/>
</dbReference>
<evidence type="ECO:0000313" key="1">
    <source>
        <dbReference type="EMBL" id="SUB86852.1"/>
    </source>
</evidence>
<reference evidence="1 2" key="1">
    <citation type="submission" date="2018-06" db="EMBL/GenBank/DDBJ databases">
        <authorList>
            <consortium name="Pathogen Informatics"/>
            <person name="Doyle S."/>
        </authorList>
    </citation>
    <scope>NUCLEOTIDE SEQUENCE [LARGE SCALE GENOMIC DNA]</scope>
    <source>
        <strain evidence="1 2">NCTC13067</strain>
    </source>
</reference>
<name>A0A379E3I0_9BACT</name>
<protein>
    <recommendedName>
        <fullName evidence="3">MobA protein</fullName>
    </recommendedName>
</protein>
<gene>
    <name evidence="1" type="ORF">NCTC13067_00504</name>
</gene>